<feature type="domain" description="EF-hand" evidence="2">
    <location>
        <begin position="40"/>
        <end position="75"/>
    </location>
</feature>
<organism evidence="3 4">
    <name type="scientific">Ziziphus jujuba var. spinosa</name>
    <dbReference type="NCBI Taxonomy" id="714518"/>
    <lineage>
        <taxon>Eukaryota</taxon>
        <taxon>Viridiplantae</taxon>
        <taxon>Streptophyta</taxon>
        <taxon>Embryophyta</taxon>
        <taxon>Tracheophyta</taxon>
        <taxon>Spermatophyta</taxon>
        <taxon>Magnoliopsida</taxon>
        <taxon>eudicotyledons</taxon>
        <taxon>Gunneridae</taxon>
        <taxon>Pentapetalae</taxon>
        <taxon>rosids</taxon>
        <taxon>fabids</taxon>
        <taxon>Rosales</taxon>
        <taxon>Rhamnaceae</taxon>
        <taxon>Paliureae</taxon>
        <taxon>Ziziphus</taxon>
    </lineage>
</organism>
<dbReference type="PROSITE" id="PS50222">
    <property type="entry name" value="EF_HAND_2"/>
    <property type="match status" value="2"/>
</dbReference>
<dbReference type="GO" id="GO:0005509">
    <property type="term" value="F:calcium ion binding"/>
    <property type="evidence" value="ECO:0007669"/>
    <property type="project" value="InterPro"/>
</dbReference>
<keyword evidence="1" id="KW-0106">Calcium</keyword>
<dbReference type="AlphaFoldDB" id="A0A978V9V3"/>
<dbReference type="SMART" id="SM00054">
    <property type="entry name" value="EFh"/>
    <property type="match status" value="2"/>
</dbReference>
<feature type="domain" description="EF-hand" evidence="2">
    <location>
        <begin position="76"/>
        <end position="111"/>
    </location>
</feature>
<dbReference type="PROSITE" id="PS00018">
    <property type="entry name" value="EF_HAND_1"/>
    <property type="match status" value="2"/>
</dbReference>
<dbReference type="Proteomes" id="UP000813462">
    <property type="component" value="Unassembled WGS sequence"/>
</dbReference>
<dbReference type="Pfam" id="PF13405">
    <property type="entry name" value="EF-hand_6"/>
    <property type="match status" value="1"/>
</dbReference>
<evidence type="ECO:0000313" key="3">
    <source>
        <dbReference type="EMBL" id="KAH7524688.1"/>
    </source>
</evidence>
<dbReference type="InterPro" id="IPR011992">
    <property type="entry name" value="EF-hand-dom_pair"/>
</dbReference>
<dbReference type="SUPFAM" id="SSF47473">
    <property type="entry name" value="EF-hand"/>
    <property type="match status" value="1"/>
</dbReference>
<proteinExistence type="predicted"/>
<dbReference type="InterPro" id="IPR018247">
    <property type="entry name" value="EF_Hand_1_Ca_BS"/>
</dbReference>
<dbReference type="CDD" id="cd00051">
    <property type="entry name" value="EFh"/>
    <property type="match status" value="1"/>
</dbReference>
<dbReference type="EMBL" id="JAEACU010000006">
    <property type="protein sequence ID" value="KAH7524688.1"/>
    <property type="molecule type" value="Genomic_DNA"/>
</dbReference>
<accession>A0A978V9V3</accession>
<dbReference type="Gene3D" id="1.10.238.10">
    <property type="entry name" value="EF-hand"/>
    <property type="match status" value="1"/>
</dbReference>
<sequence length="115" mass="13074">MVRTDYKVIVRSELRSEISLPRKKGNHDRGNENDKGMIVTNEKDLKQILKAHDVDGDGRLSKNELKEAFRKLGAWFPAFRAARALSHADANNDGYISDDELDQLVKYVVNRLACC</sequence>
<dbReference type="Pfam" id="PF13202">
    <property type="entry name" value="EF-hand_5"/>
    <property type="match status" value="1"/>
</dbReference>
<dbReference type="InterPro" id="IPR002048">
    <property type="entry name" value="EF_hand_dom"/>
</dbReference>
<name>A0A978V9V3_ZIZJJ</name>
<protein>
    <recommendedName>
        <fullName evidence="2">EF-hand domain-containing protein</fullName>
    </recommendedName>
</protein>
<evidence type="ECO:0000259" key="2">
    <source>
        <dbReference type="PROSITE" id="PS50222"/>
    </source>
</evidence>
<gene>
    <name evidence="3" type="ORF">FEM48_Zijuj06G0146200</name>
</gene>
<evidence type="ECO:0000256" key="1">
    <source>
        <dbReference type="ARBA" id="ARBA00022837"/>
    </source>
</evidence>
<evidence type="ECO:0000313" key="4">
    <source>
        <dbReference type="Proteomes" id="UP000813462"/>
    </source>
</evidence>
<reference evidence="3" key="1">
    <citation type="journal article" date="2021" name="Front. Plant Sci.">
        <title>Chromosome-Scale Genome Assembly for Chinese Sour Jujube and Insights Into Its Genome Evolution and Domestication Signature.</title>
        <authorList>
            <person name="Shen L.-Y."/>
            <person name="Luo H."/>
            <person name="Wang X.-L."/>
            <person name="Wang X.-M."/>
            <person name="Qiu X.-J."/>
            <person name="Liu H."/>
            <person name="Zhou S.-S."/>
            <person name="Jia K.-H."/>
            <person name="Nie S."/>
            <person name="Bao Y.-T."/>
            <person name="Zhang R.-G."/>
            <person name="Yun Q.-Z."/>
            <person name="Chai Y.-H."/>
            <person name="Lu J.-Y."/>
            <person name="Li Y."/>
            <person name="Zhao S.-W."/>
            <person name="Mao J.-F."/>
            <person name="Jia S.-G."/>
            <person name="Mao Y.-M."/>
        </authorList>
    </citation>
    <scope>NUCLEOTIDE SEQUENCE</scope>
    <source>
        <strain evidence="3">AT0</strain>
        <tissue evidence="3">Leaf</tissue>
    </source>
</reference>
<comment type="caution">
    <text evidence="3">The sequence shown here is derived from an EMBL/GenBank/DDBJ whole genome shotgun (WGS) entry which is preliminary data.</text>
</comment>